<dbReference type="Proteomes" id="UP001230504">
    <property type="component" value="Unassembled WGS sequence"/>
</dbReference>
<keyword evidence="2" id="KW-1185">Reference proteome</keyword>
<accession>A0AAD8PP84</accession>
<dbReference type="AlphaFoldDB" id="A0AAD8PP84"/>
<dbReference type="GeneID" id="85443162"/>
<name>A0AAD8PP84_9PEZI</name>
<evidence type="ECO:0000313" key="2">
    <source>
        <dbReference type="Proteomes" id="UP001230504"/>
    </source>
</evidence>
<gene>
    <name evidence="1" type="ORF">LY79DRAFT_567848</name>
</gene>
<comment type="caution">
    <text evidence="1">The sequence shown here is derived from an EMBL/GenBank/DDBJ whole genome shotgun (WGS) entry which is preliminary data.</text>
</comment>
<dbReference type="RefSeq" id="XP_060409342.1">
    <property type="nucleotide sequence ID" value="XM_060558922.1"/>
</dbReference>
<reference evidence="1" key="1">
    <citation type="submission" date="2021-06" db="EMBL/GenBank/DDBJ databases">
        <title>Comparative genomics, transcriptomics and evolutionary studies reveal genomic signatures of adaptation to plant cell wall in hemibiotrophic fungi.</title>
        <authorList>
            <consortium name="DOE Joint Genome Institute"/>
            <person name="Baroncelli R."/>
            <person name="Diaz J.F."/>
            <person name="Benocci T."/>
            <person name="Peng M."/>
            <person name="Battaglia E."/>
            <person name="Haridas S."/>
            <person name="Andreopoulos W."/>
            <person name="Labutti K."/>
            <person name="Pangilinan J."/>
            <person name="Floch G.L."/>
            <person name="Makela M.R."/>
            <person name="Henrissat B."/>
            <person name="Grigoriev I.V."/>
            <person name="Crouch J.A."/>
            <person name="De Vries R.P."/>
            <person name="Sukno S.A."/>
            <person name="Thon M.R."/>
        </authorList>
    </citation>
    <scope>NUCLEOTIDE SEQUENCE</scope>
    <source>
        <strain evidence="1">CBS 125086</strain>
    </source>
</reference>
<protein>
    <submittedName>
        <fullName evidence="1">Coagulation factor 5/8 type domain-containing protein</fullName>
    </submittedName>
</protein>
<evidence type="ECO:0000313" key="1">
    <source>
        <dbReference type="EMBL" id="KAK1573757.1"/>
    </source>
</evidence>
<dbReference type="EMBL" id="JAHLJV010000086">
    <property type="protein sequence ID" value="KAK1573757.1"/>
    <property type="molecule type" value="Genomic_DNA"/>
</dbReference>
<organism evidence="1 2">
    <name type="scientific">Colletotrichum navitas</name>
    <dbReference type="NCBI Taxonomy" id="681940"/>
    <lineage>
        <taxon>Eukaryota</taxon>
        <taxon>Fungi</taxon>
        <taxon>Dikarya</taxon>
        <taxon>Ascomycota</taxon>
        <taxon>Pezizomycotina</taxon>
        <taxon>Sordariomycetes</taxon>
        <taxon>Hypocreomycetidae</taxon>
        <taxon>Glomerellales</taxon>
        <taxon>Glomerellaceae</taxon>
        <taxon>Colletotrichum</taxon>
        <taxon>Colletotrichum graminicola species complex</taxon>
    </lineage>
</organism>
<proteinExistence type="predicted"/>
<sequence>MMYWTTLNRLAVLVALLLHGSLLIYAAADTGVKSIFLFKDVLQSNTTALKTAGFDSLVIFRIGVLDNGDLVYYSTGDAGEAVDAPVVTNGAYVGGAALADKIRSFKTGTTNIDRVEVSLVSHDTTFQNIRDLINADGPGPDTVLYKNFETLKTEWHLDAFNNDDEGVYDVSSTVEFAQLLGAIGYRYSIAPYTNSAFWTTIKREIDAAAPGLFDRVYLQVYDGGAGNDPGSWQTALGTKAIPLLWVINDAKPSQGVTAAQAQQRFRSWSSQYAVAGGGYWNDYDIEKMGSSYADYAAALASVFQ</sequence>